<name>A0A367JFH4_RHIAZ</name>
<dbReference type="PANTHER" id="PTHR28094">
    <property type="entry name" value="MEIOTICALLY UP-REGULATED GENE 113 PROTEIN"/>
    <property type="match status" value="1"/>
</dbReference>
<organism evidence="2 3">
    <name type="scientific">Rhizopus azygosporus</name>
    <name type="common">Rhizopus microsporus var. azygosporus</name>
    <dbReference type="NCBI Taxonomy" id="86630"/>
    <lineage>
        <taxon>Eukaryota</taxon>
        <taxon>Fungi</taxon>
        <taxon>Fungi incertae sedis</taxon>
        <taxon>Mucoromycota</taxon>
        <taxon>Mucoromycotina</taxon>
        <taxon>Mucoromycetes</taxon>
        <taxon>Mucorales</taxon>
        <taxon>Mucorineae</taxon>
        <taxon>Rhizopodaceae</taxon>
        <taxon>Rhizopus</taxon>
    </lineage>
</organism>
<accession>A0A367JFH4</accession>
<gene>
    <name evidence="2" type="ORF">CU097_005010</name>
</gene>
<comment type="caution">
    <text evidence="2">The sequence shown here is derived from an EMBL/GenBank/DDBJ whole genome shotgun (WGS) entry which is preliminary data.</text>
</comment>
<feature type="domain" description="Bacteriophage T5 Orf172 DNA-binding" evidence="1">
    <location>
        <begin position="173"/>
        <end position="282"/>
    </location>
</feature>
<evidence type="ECO:0000313" key="3">
    <source>
        <dbReference type="Proteomes" id="UP000252139"/>
    </source>
</evidence>
<sequence>MLITNTSIRATITGIPNLGQLFRVNIKRHVPLCSLYSTKSAVEPISNDLPLMTPLSEIALPLRRVYRKRVQCCATSKYNGKRCTKMVRSIPSAAHLALCSHHRSLERKAFAEQLEGTALDRDQSRLGIKKNTDQKLLLDCWDVWLGNQTCKRTKKKLLKEMMKPLSEKDKSGFIYAYSIDESITGPQDKFAYFKIGRTINLHQRMSNVARTCRHEPEVIESIPSLPNAGMQDKNLKNNVLSSCPIVHRVEYLIQIELSSLYKRANIKCPFCGMRHREWYAVERTLDENGNLMTNQEIWQIHLRPIILRWVQYGVLVSALLNKKSQPQLV</sequence>
<protein>
    <recommendedName>
        <fullName evidence="1">Bacteriophage T5 Orf172 DNA-binding domain-containing protein</fullName>
    </recommendedName>
</protein>
<dbReference type="OrthoDB" id="2417614at2759"/>
<dbReference type="Proteomes" id="UP000252139">
    <property type="component" value="Unassembled WGS sequence"/>
</dbReference>
<dbReference type="PANTHER" id="PTHR28094:SF1">
    <property type="entry name" value="MEIOTICALLY UP-REGULATED GENE 113 PROTEIN"/>
    <property type="match status" value="1"/>
</dbReference>
<evidence type="ECO:0000259" key="1">
    <source>
        <dbReference type="Pfam" id="PF10544"/>
    </source>
</evidence>
<dbReference type="InterPro" id="IPR053006">
    <property type="entry name" value="Meiosis_regulatory"/>
</dbReference>
<dbReference type="Pfam" id="PF10544">
    <property type="entry name" value="T5orf172"/>
    <property type="match status" value="1"/>
</dbReference>
<keyword evidence="3" id="KW-1185">Reference proteome</keyword>
<dbReference type="AlphaFoldDB" id="A0A367JFH4"/>
<dbReference type="EMBL" id="PJQL01001418">
    <property type="protein sequence ID" value="RCH88722.1"/>
    <property type="molecule type" value="Genomic_DNA"/>
</dbReference>
<dbReference type="STRING" id="86630.A0A367JFH4"/>
<reference evidence="2 3" key="1">
    <citation type="journal article" date="2018" name="G3 (Bethesda)">
        <title>Phylogenetic and Phylogenomic Definition of Rhizopus Species.</title>
        <authorList>
            <person name="Gryganskyi A.P."/>
            <person name="Golan J."/>
            <person name="Dolatabadi S."/>
            <person name="Mondo S."/>
            <person name="Robb S."/>
            <person name="Idnurm A."/>
            <person name="Muszewska A."/>
            <person name="Steczkiewicz K."/>
            <person name="Masonjones S."/>
            <person name="Liao H.L."/>
            <person name="Gajdeczka M.T."/>
            <person name="Anike F."/>
            <person name="Vuek A."/>
            <person name="Anishchenko I.M."/>
            <person name="Voigt K."/>
            <person name="de Hoog G.S."/>
            <person name="Smith M.E."/>
            <person name="Heitman J."/>
            <person name="Vilgalys R."/>
            <person name="Stajich J.E."/>
        </authorList>
    </citation>
    <scope>NUCLEOTIDE SEQUENCE [LARGE SCALE GENOMIC DNA]</scope>
    <source>
        <strain evidence="2 3">CBS 357.93</strain>
    </source>
</reference>
<dbReference type="InterPro" id="IPR018306">
    <property type="entry name" value="Phage_T5_Orf172_DNA-bd"/>
</dbReference>
<proteinExistence type="predicted"/>
<evidence type="ECO:0000313" key="2">
    <source>
        <dbReference type="EMBL" id="RCH88722.1"/>
    </source>
</evidence>